<accession>A0A6A7AA85</accession>
<protein>
    <submittedName>
        <fullName evidence="1">Uncharacterized protein</fullName>
    </submittedName>
</protein>
<proteinExistence type="predicted"/>
<keyword evidence="2" id="KW-1185">Reference proteome</keyword>
<dbReference type="OrthoDB" id="10564375at2759"/>
<feature type="non-terminal residue" evidence="1">
    <location>
        <position position="1"/>
    </location>
</feature>
<dbReference type="EMBL" id="MU006220">
    <property type="protein sequence ID" value="KAF2829658.1"/>
    <property type="molecule type" value="Genomic_DNA"/>
</dbReference>
<dbReference type="AlphaFoldDB" id="A0A6A7AA85"/>
<evidence type="ECO:0000313" key="2">
    <source>
        <dbReference type="Proteomes" id="UP000799424"/>
    </source>
</evidence>
<reference evidence="1" key="1">
    <citation type="journal article" date="2020" name="Stud. Mycol.">
        <title>101 Dothideomycetes genomes: a test case for predicting lifestyles and emergence of pathogens.</title>
        <authorList>
            <person name="Haridas S."/>
            <person name="Albert R."/>
            <person name="Binder M."/>
            <person name="Bloem J."/>
            <person name="Labutti K."/>
            <person name="Salamov A."/>
            <person name="Andreopoulos B."/>
            <person name="Baker S."/>
            <person name="Barry K."/>
            <person name="Bills G."/>
            <person name="Bluhm B."/>
            <person name="Cannon C."/>
            <person name="Castanera R."/>
            <person name="Culley D."/>
            <person name="Daum C."/>
            <person name="Ezra D."/>
            <person name="Gonzalez J."/>
            <person name="Henrissat B."/>
            <person name="Kuo A."/>
            <person name="Liang C."/>
            <person name="Lipzen A."/>
            <person name="Lutzoni F."/>
            <person name="Magnuson J."/>
            <person name="Mondo S."/>
            <person name="Nolan M."/>
            <person name="Ohm R."/>
            <person name="Pangilinan J."/>
            <person name="Park H.-J."/>
            <person name="Ramirez L."/>
            <person name="Alfaro M."/>
            <person name="Sun H."/>
            <person name="Tritt A."/>
            <person name="Yoshinaga Y."/>
            <person name="Zwiers L.-H."/>
            <person name="Turgeon B."/>
            <person name="Goodwin S."/>
            <person name="Spatafora J."/>
            <person name="Crous P."/>
            <person name="Grigoriev I."/>
        </authorList>
    </citation>
    <scope>NUCLEOTIDE SEQUENCE</scope>
    <source>
        <strain evidence="1">CBS 113818</strain>
    </source>
</reference>
<dbReference type="Proteomes" id="UP000799424">
    <property type="component" value="Unassembled WGS sequence"/>
</dbReference>
<gene>
    <name evidence="1" type="ORF">CC86DRAFT_285349</name>
</gene>
<evidence type="ECO:0000313" key="1">
    <source>
        <dbReference type="EMBL" id="KAF2829658.1"/>
    </source>
</evidence>
<organism evidence="1 2">
    <name type="scientific">Ophiobolus disseminans</name>
    <dbReference type="NCBI Taxonomy" id="1469910"/>
    <lineage>
        <taxon>Eukaryota</taxon>
        <taxon>Fungi</taxon>
        <taxon>Dikarya</taxon>
        <taxon>Ascomycota</taxon>
        <taxon>Pezizomycotina</taxon>
        <taxon>Dothideomycetes</taxon>
        <taxon>Pleosporomycetidae</taxon>
        <taxon>Pleosporales</taxon>
        <taxon>Pleosporineae</taxon>
        <taxon>Phaeosphaeriaceae</taxon>
        <taxon>Ophiobolus</taxon>
    </lineage>
</organism>
<name>A0A6A7AA85_9PLEO</name>
<sequence length="161" mass="18600">FFKLLAKAVPVMQLERLTLSNITTRYKYLALFLHSCRATLRFFKLSMVDLTRENDGIPFFQYLRHELKLDGCVLKRLNVGSHGINFGEVEKQRPYCMNNSARAASACLLDGDGWVHVENPRRDTPTLSLRVTEYDDVDEWLAVATKFYDLTGKWLYNLGLC</sequence>